<dbReference type="PROSITE" id="PS50883">
    <property type="entry name" value="EAL"/>
    <property type="match status" value="1"/>
</dbReference>
<dbReference type="EMBL" id="SRLB01000016">
    <property type="protein sequence ID" value="TGD96905.1"/>
    <property type="molecule type" value="Genomic_DNA"/>
</dbReference>
<evidence type="ECO:0000259" key="3">
    <source>
        <dbReference type="PROSITE" id="PS50883"/>
    </source>
</evidence>
<dbReference type="InterPro" id="IPR000014">
    <property type="entry name" value="PAS"/>
</dbReference>
<keyword evidence="6" id="KW-1185">Reference proteome</keyword>
<feature type="transmembrane region" description="Helical" evidence="1">
    <location>
        <begin position="12"/>
        <end position="37"/>
    </location>
</feature>
<feature type="domain" description="PAC" evidence="2">
    <location>
        <begin position="450"/>
        <end position="503"/>
    </location>
</feature>
<evidence type="ECO:0000313" key="6">
    <source>
        <dbReference type="Proteomes" id="UP000297535"/>
    </source>
</evidence>
<dbReference type="RefSeq" id="WP_135417231.1">
    <property type="nucleotide sequence ID" value="NZ_SRLB01000016.1"/>
</dbReference>
<keyword evidence="1" id="KW-1133">Transmembrane helix</keyword>
<dbReference type="SUPFAM" id="SSF55785">
    <property type="entry name" value="PYP-like sensor domain (PAS domain)"/>
    <property type="match status" value="3"/>
</dbReference>
<dbReference type="Gene3D" id="3.30.450.20">
    <property type="entry name" value="PAS domain"/>
    <property type="match status" value="3"/>
</dbReference>
<dbReference type="SMART" id="SM00052">
    <property type="entry name" value="EAL"/>
    <property type="match status" value="1"/>
</dbReference>
<feature type="domain" description="PAC" evidence="2">
    <location>
        <begin position="180"/>
        <end position="231"/>
    </location>
</feature>
<dbReference type="AlphaFoldDB" id="A0A4Z0NKJ0"/>
<dbReference type="InterPro" id="IPR043128">
    <property type="entry name" value="Rev_trsase/Diguanyl_cyclase"/>
</dbReference>
<comment type="caution">
    <text evidence="5">The sequence shown here is derived from an EMBL/GenBank/DDBJ whole genome shotgun (WGS) entry which is preliminary data.</text>
</comment>
<dbReference type="Pfam" id="PF00990">
    <property type="entry name" value="GGDEF"/>
    <property type="match status" value="1"/>
</dbReference>
<feature type="domain" description="EAL" evidence="3">
    <location>
        <begin position="673"/>
        <end position="921"/>
    </location>
</feature>
<dbReference type="InterPro" id="IPR001633">
    <property type="entry name" value="EAL_dom"/>
</dbReference>
<dbReference type="CDD" id="cd00130">
    <property type="entry name" value="PAS"/>
    <property type="match status" value="2"/>
</dbReference>
<dbReference type="Gene3D" id="3.20.20.450">
    <property type="entry name" value="EAL domain"/>
    <property type="match status" value="1"/>
</dbReference>
<proteinExistence type="predicted"/>
<gene>
    <name evidence="5" type="ORF">EU555_21200</name>
</gene>
<dbReference type="SUPFAM" id="SSF141868">
    <property type="entry name" value="EAL domain-like"/>
    <property type="match status" value="1"/>
</dbReference>
<dbReference type="InterPro" id="IPR035919">
    <property type="entry name" value="EAL_sf"/>
</dbReference>
<protein>
    <submittedName>
        <fullName evidence="5">EAL domain-containing protein</fullName>
    </submittedName>
</protein>
<dbReference type="Proteomes" id="UP000297535">
    <property type="component" value="Unassembled WGS sequence"/>
</dbReference>
<dbReference type="PROSITE" id="PS50113">
    <property type="entry name" value="PAC"/>
    <property type="match status" value="3"/>
</dbReference>
<accession>A0A4Z0NKJ0</accession>
<feature type="transmembrane region" description="Helical" evidence="1">
    <location>
        <begin position="71"/>
        <end position="90"/>
    </location>
</feature>
<evidence type="ECO:0000259" key="2">
    <source>
        <dbReference type="PROSITE" id="PS50113"/>
    </source>
</evidence>
<dbReference type="Pfam" id="PF00563">
    <property type="entry name" value="EAL"/>
    <property type="match status" value="1"/>
</dbReference>
<dbReference type="SMART" id="SM00086">
    <property type="entry name" value="PAC"/>
    <property type="match status" value="3"/>
</dbReference>
<organism evidence="5 6">
    <name type="scientific">Methylobacterium nonmethylotrophicum</name>
    <dbReference type="NCBI Taxonomy" id="1141884"/>
    <lineage>
        <taxon>Bacteria</taxon>
        <taxon>Pseudomonadati</taxon>
        <taxon>Pseudomonadota</taxon>
        <taxon>Alphaproteobacteria</taxon>
        <taxon>Hyphomicrobiales</taxon>
        <taxon>Methylobacteriaceae</taxon>
        <taxon>Methylobacterium</taxon>
    </lineage>
</organism>
<name>A0A4Z0NKJ0_9HYPH</name>
<dbReference type="NCBIfam" id="TIGR00254">
    <property type="entry name" value="GGDEF"/>
    <property type="match status" value="1"/>
</dbReference>
<dbReference type="CDD" id="cd01948">
    <property type="entry name" value="EAL"/>
    <property type="match status" value="1"/>
</dbReference>
<dbReference type="Pfam" id="PF08447">
    <property type="entry name" value="PAS_3"/>
    <property type="match status" value="2"/>
</dbReference>
<reference evidence="5 6" key="1">
    <citation type="submission" date="2019-04" db="EMBL/GenBank/DDBJ databases">
        <authorList>
            <person name="Feng G."/>
            <person name="Zhu H."/>
        </authorList>
    </citation>
    <scope>NUCLEOTIDE SEQUENCE [LARGE SCALE GENOMIC DNA]</scope>
    <source>
        <strain evidence="5 6">6HR-1</strain>
    </source>
</reference>
<dbReference type="InterPro" id="IPR000700">
    <property type="entry name" value="PAS-assoc_C"/>
</dbReference>
<dbReference type="InterPro" id="IPR000160">
    <property type="entry name" value="GGDEF_dom"/>
</dbReference>
<dbReference type="PANTHER" id="PTHR44757">
    <property type="entry name" value="DIGUANYLATE CYCLASE DGCP"/>
    <property type="match status" value="1"/>
</dbReference>
<dbReference type="PANTHER" id="PTHR44757:SF2">
    <property type="entry name" value="BIOFILM ARCHITECTURE MAINTENANCE PROTEIN MBAA"/>
    <property type="match status" value="1"/>
</dbReference>
<feature type="domain" description="GGDEF" evidence="4">
    <location>
        <begin position="531"/>
        <end position="664"/>
    </location>
</feature>
<dbReference type="InterPro" id="IPR052155">
    <property type="entry name" value="Biofilm_reg_signaling"/>
</dbReference>
<dbReference type="SMART" id="SM00267">
    <property type="entry name" value="GGDEF"/>
    <property type="match status" value="1"/>
</dbReference>
<dbReference type="SUPFAM" id="SSF55073">
    <property type="entry name" value="Nucleotide cyclase"/>
    <property type="match status" value="1"/>
</dbReference>
<dbReference type="InterPro" id="IPR035965">
    <property type="entry name" value="PAS-like_dom_sf"/>
</dbReference>
<dbReference type="CDD" id="cd01949">
    <property type="entry name" value="GGDEF"/>
    <property type="match status" value="1"/>
</dbReference>
<dbReference type="PROSITE" id="PS50887">
    <property type="entry name" value="GGDEF"/>
    <property type="match status" value="1"/>
</dbReference>
<evidence type="ECO:0000256" key="1">
    <source>
        <dbReference type="SAM" id="Phobius"/>
    </source>
</evidence>
<dbReference type="NCBIfam" id="TIGR00229">
    <property type="entry name" value="sensory_box"/>
    <property type="match status" value="1"/>
</dbReference>
<feature type="domain" description="PAC" evidence="2">
    <location>
        <begin position="315"/>
        <end position="370"/>
    </location>
</feature>
<evidence type="ECO:0000259" key="4">
    <source>
        <dbReference type="PROSITE" id="PS50887"/>
    </source>
</evidence>
<dbReference type="InterPro" id="IPR029787">
    <property type="entry name" value="Nucleotide_cyclase"/>
</dbReference>
<evidence type="ECO:0000313" key="5">
    <source>
        <dbReference type="EMBL" id="TGD96905.1"/>
    </source>
</evidence>
<keyword evidence="1" id="KW-0472">Membrane</keyword>
<keyword evidence="1" id="KW-0812">Transmembrane</keyword>
<dbReference type="Gene3D" id="3.30.70.270">
    <property type="match status" value="1"/>
</dbReference>
<dbReference type="InterPro" id="IPR001610">
    <property type="entry name" value="PAC"/>
</dbReference>
<dbReference type="OrthoDB" id="9814202at2"/>
<dbReference type="InterPro" id="IPR013655">
    <property type="entry name" value="PAS_fold_3"/>
</dbReference>
<sequence>MLGTGHKRGTRVPLLNVAFASALGLVLPGLLVCGIVVHRSILSEEQARESPSRTILEDASGVLGWLVTEQVALLAALAGLGAALSALVLLRMRAAQRAATLAESGRAEQERRHRVLAEALPQMIWILSRETGAAVYANPHCPVPAAPPGPSALWHPDAHPDDDPAVARAWREARDGGQPQTLRCRLRDRDGMVRWHLLSLRPIGDGPAGREWLATALDVDDLAAARQHLEETTKLLRLAQDAAGAAAWEWDFGAGGCIAHLSPEGARMHGLPVPPAAAEAPVRISVAQWEARLVPDDLPAVWGAIQAGLAEGRSFSVDFRVRCPDTPGGHRWIQSRGRAVLDDRTGQPVRCVGLHLDVTARRLAEEVLRTREARLRLSEERLALALESGRDGLWDWSLPTGDIWISDQWRAALGGGSRILGAFRSIADPEDRARMVAALRQHLQGAAESLECEIRLRGPDGAARWVLVRGRIVQRAAQGRPERVVGTLIDVSHRREAERRIAHMLHHDDLTGLPNRVLFRERLAAPPEAGRARAVLACDLDRFKAVNDALGHPAGDRLICAVADRIRGALRDADLVARRGGDEFAIILSGLSGQDEAGALADRVVRAVAEPIDLGGIAVDAGISVGVAMHPEDGTPADEVFKRADIALYEAKAAGRGTYRVFDAGAQARATTRSQLALDMKDGIRRGDFRLVYQPVIDLTTNRVTSFEALMRWQHPSRGPVPPGDFIPVAEETSLIVPLGAWALREACREATTWPDHVRVAVNVSALQFRTGLEEAVIQALALSGLPPCRLKLEVTESVLMTKSEHGLATLHRLRAMGLRIALDDFGTGYSSLSYLRRFPFDKIKIDRSFISDIHDPDAAAIVRAIVGIGERLGMGITAEGIETPDQLARIRQEGCTEVQGFLFSRPLPPDEARRFAERDGGVPDGIHGRLLRRATG</sequence>